<dbReference type="Proteomes" id="UP001596166">
    <property type="component" value="Unassembled WGS sequence"/>
</dbReference>
<gene>
    <name evidence="1" type="ORF">ACFPMG_27840</name>
</gene>
<proteinExistence type="predicted"/>
<protein>
    <submittedName>
        <fullName evidence="1">Uncharacterized protein</fullName>
    </submittedName>
</protein>
<keyword evidence="2" id="KW-1185">Reference proteome</keyword>
<comment type="caution">
    <text evidence="1">The sequence shown here is derived from an EMBL/GenBank/DDBJ whole genome shotgun (WGS) entry which is preliminary data.</text>
</comment>
<name>A0ABW0GE65_9PROT</name>
<sequence length="77" mass="8538">MTSPKAERHDVLVQHLAATAFWPIKPELTEGRPARGARTGGEVVTAPPLFGEKKMKDFFSLLILALEIIKRLLDLLS</sequence>
<accession>A0ABW0GE65</accession>
<organism evidence="1 2">
    <name type="scientific">Azospirillum himalayense</name>
    <dbReference type="NCBI Taxonomy" id="654847"/>
    <lineage>
        <taxon>Bacteria</taxon>
        <taxon>Pseudomonadati</taxon>
        <taxon>Pseudomonadota</taxon>
        <taxon>Alphaproteobacteria</taxon>
        <taxon>Rhodospirillales</taxon>
        <taxon>Azospirillaceae</taxon>
        <taxon>Azospirillum</taxon>
    </lineage>
</organism>
<evidence type="ECO:0000313" key="2">
    <source>
        <dbReference type="Proteomes" id="UP001596166"/>
    </source>
</evidence>
<evidence type="ECO:0000313" key="1">
    <source>
        <dbReference type="EMBL" id="MFC5358809.1"/>
    </source>
</evidence>
<reference evidence="2" key="1">
    <citation type="journal article" date="2019" name="Int. J. Syst. Evol. Microbiol.">
        <title>The Global Catalogue of Microorganisms (GCM) 10K type strain sequencing project: providing services to taxonomists for standard genome sequencing and annotation.</title>
        <authorList>
            <consortium name="The Broad Institute Genomics Platform"/>
            <consortium name="The Broad Institute Genome Sequencing Center for Infectious Disease"/>
            <person name="Wu L."/>
            <person name="Ma J."/>
        </authorList>
    </citation>
    <scope>NUCLEOTIDE SEQUENCE [LARGE SCALE GENOMIC DNA]</scope>
    <source>
        <strain evidence="2">CCUG 58760</strain>
    </source>
</reference>
<dbReference type="EMBL" id="JBHSLC010000100">
    <property type="protein sequence ID" value="MFC5358809.1"/>
    <property type="molecule type" value="Genomic_DNA"/>
</dbReference>